<dbReference type="RefSeq" id="WP_229747383.1">
    <property type="nucleotide sequence ID" value="NZ_BJLQ01000010.1"/>
</dbReference>
<dbReference type="EMBL" id="BJLQ01000010">
    <property type="protein sequence ID" value="GEA84053.1"/>
    <property type="molecule type" value="Genomic_DNA"/>
</dbReference>
<sequence length="138" mass="15541">MSPRLRRHERPFPPDAQLPHPPRPAGLVLDARLHLLDRQLDDVDGTPVMTIDDLELETDADGVTTVVHLLSGPVLATRIFGGRPPRDRWHRVAWRHVADVGTVVRLGIRGDGLDVLWVERWLRDHVIGRIPGGRHAPE</sequence>
<protein>
    <submittedName>
        <fullName evidence="2">Uncharacterized protein</fullName>
    </submittedName>
</protein>
<comment type="caution">
    <text evidence="2">The sequence shown here is derived from an EMBL/GenBank/DDBJ whole genome shotgun (WGS) entry which is preliminary data.</text>
</comment>
<keyword evidence="3" id="KW-1185">Reference proteome</keyword>
<accession>A0A4Y3KJI0</accession>
<evidence type="ECO:0000256" key="1">
    <source>
        <dbReference type="SAM" id="MobiDB-lite"/>
    </source>
</evidence>
<dbReference type="AlphaFoldDB" id="A0A4Y3KJI0"/>
<feature type="region of interest" description="Disordered" evidence="1">
    <location>
        <begin position="1"/>
        <end position="23"/>
    </location>
</feature>
<organism evidence="2 3">
    <name type="scientific">Cellulomonas gelida</name>
    <dbReference type="NCBI Taxonomy" id="1712"/>
    <lineage>
        <taxon>Bacteria</taxon>
        <taxon>Bacillati</taxon>
        <taxon>Actinomycetota</taxon>
        <taxon>Actinomycetes</taxon>
        <taxon>Micrococcales</taxon>
        <taxon>Cellulomonadaceae</taxon>
        <taxon>Cellulomonas</taxon>
    </lineage>
</organism>
<proteinExistence type="predicted"/>
<name>A0A4Y3KJI0_9CELL</name>
<dbReference type="Proteomes" id="UP000320461">
    <property type="component" value="Unassembled WGS sequence"/>
</dbReference>
<evidence type="ECO:0000313" key="2">
    <source>
        <dbReference type="EMBL" id="GEA84053.1"/>
    </source>
</evidence>
<reference evidence="2 3" key="1">
    <citation type="submission" date="2019-06" db="EMBL/GenBank/DDBJ databases">
        <title>Whole genome shotgun sequence of Cellulomonas gelida NBRC 3748.</title>
        <authorList>
            <person name="Hosoyama A."/>
            <person name="Uohara A."/>
            <person name="Ohji S."/>
            <person name="Ichikawa N."/>
        </authorList>
    </citation>
    <scope>NUCLEOTIDE SEQUENCE [LARGE SCALE GENOMIC DNA]</scope>
    <source>
        <strain evidence="2 3">NBRC 3748</strain>
    </source>
</reference>
<gene>
    <name evidence="2" type="ORF">CGE01nite_13040</name>
</gene>
<evidence type="ECO:0000313" key="3">
    <source>
        <dbReference type="Proteomes" id="UP000320461"/>
    </source>
</evidence>
<feature type="compositionally biased region" description="Pro residues" evidence="1">
    <location>
        <begin position="13"/>
        <end position="23"/>
    </location>
</feature>